<dbReference type="InterPro" id="IPR043128">
    <property type="entry name" value="Rev_trsase/Diguanyl_cyclase"/>
</dbReference>
<feature type="domain" description="Reverse transcriptase" evidence="2">
    <location>
        <begin position="419"/>
        <end position="599"/>
    </location>
</feature>
<reference evidence="3 4" key="1">
    <citation type="submission" date="2019-08" db="EMBL/GenBank/DDBJ databases">
        <authorList>
            <person name="Alioto T."/>
            <person name="Alioto T."/>
            <person name="Gomez Garrido J."/>
        </authorList>
    </citation>
    <scope>NUCLEOTIDE SEQUENCE [LARGE SCALE GENOMIC DNA]</scope>
</reference>
<dbReference type="Pfam" id="PF00078">
    <property type="entry name" value="RVT_1"/>
    <property type="match status" value="1"/>
</dbReference>
<proteinExistence type="predicted"/>
<keyword evidence="3" id="KW-0548">Nucleotidyltransferase</keyword>
<dbReference type="InterPro" id="IPR051320">
    <property type="entry name" value="Viral_Replic_Matur_Polypro"/>
</dbReference>
<keyword evidence="3" id="KW-0695">RNA-directed DNA polymerase</keyword>
<dbReference type="EC" id="2.7.7.49" evidence="1"/>
<dbReference type="PANTHER" id="PTHR33064:SF37">
    <property type="entry name" value="RIBONUCLEASE H"/>
    <property type="match status" value="1"/>
</dbReference>
<dbReference type="SUPFAM" id="SSF56672">
    <property type="entry name" value="DNA/RNA polymerases"/>
    <property type="match status" value="1"/>
</dbReference>
<dbReference type="PROSITE" id="PS50878">
    <property type="entry name" value="RT_POL"/>
    <property type="match status" value="1"/>
</dbReference>
<dbReference type="PANTHER" id="PTHR33064">
    <property type="entry name" value="POL PROTEIN"/>
    <property type="match status" value="1"/>
</dbReference>
<dbReference type="FunFam" id="3.30.70.270:FF:000020">
    <property type="entry name" value="Transposon Tf2-6 polyprotein-like Protein"/>
    <property type="match status" value="1"/>
</dbReference>
<dbReference type="InterPro" id="IPR043502">
    <property type="entry name" value="DNA/RNA_pol_sf"/>
</dbReference>
<dbReference type="InterPro" id="IPR000477">
    <property type="entry name" value="RT_dom"/>
</dbReference>
<evidence type="ECO:0000259" key="2">
    <source>
        <dbReference type="PROSITE" id="PS50878"/>
    </source>
</evidence>
<dbReference type="Proteomes" id="UP000325440">
    <property type="component" value="Unassembled WGS sequence"/>
</dbReference>
<sequence length="739" mass="85439">MNKLHDHKLAIPTIAAGLDKRNWSIIKQMIYSEFKNCNIELIICYKTLTDITNSWRTREHEKIINLIHDHYFFEKVIKGVNNINDNYENLRLNNYNINNKMNNKNNDKIRLFPHSNQKTNHTGYNNKNNDALDTTSNHKYNIDNNDYNEINIIFNNYKPGENVKGDGNCGLYAICNALNDNKDNRITSIGQLLELLQLSDLPGHWFSDNELASIANYYNHNTYIFDENTKTAIIYRDKNIKRPQIVLYNTNNTHWIPGVKSIKPSFKIPNNYIEINDITPLEQIITKIKQEYKFVSKSNIIDNELKNIEQIQIKKTHSSNKSITTNSNLIDNKEILYDNENTPINISHELNISQHKQAIQLLKKYLHLFTSDASNIKSANVKPCEIKLKPNYKDPKFHAPHRVSPQQRDELKTQLDKLNKAGIIRPIISKFAAPAFLVKKKEKGSYRLVVSYKELNERVETDQYPIPRTSDLLRALEGATYFTSLDLNSGFFQLPVREEDQHKLAFTSVHGLMTFTRLPQGFKNSSAIFQRTLNEAFSALLYKSIVIYIDDLASYGKNFNEALVNLEKALKIIDLLNFSLKTTKCHFFNNKIQLLGHIISRDGTKPTDTNTKAITEFKQPKTQKDVRSFIGMCSYYRKHVKDFAKIAHPLTELTKGDTKKIIWNDEHEQSFNQLKHILTSKPVLNHFNDEKEVYLTIDASLLGVGACLEQCDKNNILRPIGYASRKLLKNEKTYSSTTL</sequence>
<evidence type="ECO:0000256" key="1">
    <source>
        <dbReference type="ARBA" id="ARBA00012493"/>
    </source>
</evidence>
<dbReference type="AlphaFoldDB" id="A0A5E4N8S0"/>
<keyword evidence="4" id="KW-1185">Reference proteome</keyword>
<dbReference type="InterPro" id="IPR041577">
    <property type="entry name" value="RT_RNaseH_2"/>
</dbReference>
<name>A0A5E4N8S0_9HEMI</name>
<dbReference type="GO" id="GO:0003964">
    <property type="term" value="F:RNA-directed DNA polymerase activity"/>
    <property type="evidence" value="ECO:0007669"/>
    <property type="project" value="UniProtKB-KW"/>
</dbReference>
<evidence type="ECO:0000313" key="3">
    <source>
        <dbReference type="EMBL" id="VVC38811.1"/>
    </source>
</evidence>
<keyword evidence="3" id="KW-0808">Transferase</keyword>
<dbReference type="Pfam" id="PF17919">
    <property type="entry name" value="RT_RNaseH_2"/>
    <property type="match status" value="1"/>
</dbReference>
<dbReference type="Gene3D" id="3.30.70.270">
    <property type="match status" value="2"/>
</dbReference>
<dbReference type="Gene3D" id="3.10.10.10">
    <property type="entry name" value="HIV Type 1 Reverse Transcriptase, subunit A, domain 1"/>
    <property type="match status" value="1"/>
</dbReference>
<evidence type="ECO:0000313" key="4">
    <source>
        <dbReference type="Proteomes" id="UP000325440"/>
    </source>
</evidence>
<gene>
    <name evidence="3" type="ORF">CINCED_3A003758</name>
</gene>
<dbReference type="CDD" id="cd22744">
    <property type="entry name" value="OTU"/>
    <property type="match status" value="1"/>
</dbReference>
<dbReference type="CDD" id="cd01647">
    <property type="entry name" value="RT_LTR"/>
    <property type="match status" value="1"/>
</dbReference>
<accession>A0A5E4N8S0</accession>
<dbReference type="OrthoDB" id="6623710at2759"/>
<protein>
    <recommendedName>
        <fullName evidence="1">RNA-directed DNA polymerase</fullName>
        <ecNumber evidence="1">2.7.7.49</ecNumber>
    </recommendedName>
</protein>
<organism evidence="3 4">
    <name type="scientific">Cinara cedri</name>
    <dbReference type="NCBI Taxonomy" id="506608"/>
    <lineage>
        <taxon>Eukaryota</taxon>
        <taxon>Metazoa</taxon>
        <taxon>Ecdysozoa</taxon>
        <taxon>Arthropoda</taxon>
        <taxon>Hexapoda</taxon>
        <taxon>Insecta</taxon>
        <taxon>Pterygota</taxon>
        <taxon>Neoptera</taxon>
        <taxon>Paraneoptera</taxon>
        <taxon>Hemiptera</taxon>
        <taxon>Sternorrhyncha</taxon>
        <taxon>Aphidomorpha</taxon>
        <taxon>Aphidoidea</taxon>
        <taxon>Aphididae</taxon>
        <taxon>Lachninae</taxon>
        <taxon>Cinara</taxon>
    </lineage>
</organism>
<dbReference type="EMBL" id="CABPRJ010001501">
    <property type="protein sequence ID" value="VVC38811.1"/>
    <property type="molecule type" value="Genomic_DNA"/>
</dbReference>